<accession>A0A9W9FLH1</accession>
<dbReference type="EMBL" id="JAPMSZ010000005">
    <property type="protein sequence ID" value="KAJ5102110.1"/>
    <property type="molecule type" value="Genomic_DNA"/>
</dbReference>
<dbReference type="PROSITE" id="PS51257">
    <property type="entry name" value="PROKAR_LIPOPROTEIN"/>
    <property type="match status" value="1"/>
</dbReference>
<proteinExistence type="predicted"/>
<evidence type="ECO:0000313" key="2">
    <source>
        <dbReference type="Proteomes" id="UP001141434"/>
    </source>
</evidence>
<keyword evidence="2" id="KW-1185">Reference proteome</keyword>
<protein>
    <submittedName>
        <fullName evidence="1">Uncharacterized protein</fullName>
    </submittedName>
</protein>
<reference evidence="1" key="2">
    <citation type="journal article" date="2023" name="IMA Fungus">
        <title>Comparative genomic study of the Penicillium genus elucidates a diverse pangenome and 15 lateral gene transfer events.</title>
        <authorList>
            <person name="Petersen C."/>
            <person name="Sorensen T."/>
            <person name="Nielsen M.R."/>
            <person name="Sondergaard T.E."/>
            <person name="Sorensen J.L."/>
            <person name="Fitzpatrick D.A."/>
            <person name="Frisvad J.C."/>
            <person name="Nielsen K.L."/>
        </authorList>
    </citation>
    <scope>NUCLEOTIDE SEQUENCE</scope>
    <source>
        <strain evidence="1">IBT 34128</strain>
    </source>
</reference>
<dbReference type="GeneID" id="81394082"/>
<comment type="caution">
    <text evidence="1">The sequence shown here is derived from an EMBL/GenBank/DDBJ whole genome shotgun (WGS) entry which is preliminary data.</text>
</comment>
<name>A0A9W9FLH1_9EURO</name>
<reference evidence="1" key="1">
    <citation type="submission" date="2022-11" db="EMBL/GenBank/DDBJ databases">
        <authorList>
            <person name="Petersen C."/>
        </authorList>
    </citation>
    <scope>NUCLEOTIDE SEQUENCE</scope>
    <source>
        <strain evidence="1">IBT 34128</strain>
    </source>
</reference>
<gene>
    <name evidence="1" type="ORF">NUU61_004332</name>
</gene>
<dbReference type="RefSeq" id="XP_056512941.1">
    <property type="nucleotide sequence ID" value="XM_056654914.1"/>
</dbReference>
<dbReference type="AlphaFoldDB" id="A0A9W9FLH1"/>
<evidence type="ECO:0000313" key="1">
    <source>
        <dbReference type="EMBL" id="KAJ5102110.1"/>
    </source>
</evidence>
<organism evidence="1 2">
    <name type="scientific">Penicillium alfredii</name>
    <dbReference type="NCBI Taxonomy" id="1506179"/>
    <lineage>
        <taxon>Eukaryota</taxon>
        <taxon>Fungi</taxon>
        <taxon>Dikarya</taxon>
        <taxon>Ascomycota</taxon>
        <taxon>Pezizomycotina</taxon>
        <taxon>Eurotiomycetes</taxon>
        <taxon>Eurotiomycetidae</taxon>
        <taxon>Eurotiales</taxon>
        <taxon>Aspergillaceae</taxon>
        <taxon>Penicillium</taxon>
    </lineage>
</organism>
<sequence>MALARLPGEIVELIAAQHAEVHPPSFISLACANKTCCACCLPAAKSVFFHAIKIINAERAEDLAPAVKKLTKKLKRANSFGHVRWLVIDKELLHKVHHPGRLVDRYEWQPPTMRDLRFDDREDRWGAVYRDLCEPPYVLPVRNEQDLEGDHKLEDAWSPGAKLRAKMPAPDLSSHIWQ</sequence>
<dbReference type="Proteomes" id="UP001141434">
    <property type="component" value="Unassembled WGS sequence"/>
</dbReference>